<dbReference type="AlphaFoldDB" id="A0A4S4FGI5"/>
<organism evidence="1 2">
    <name type="scientific">Naasia lichenicola</name>
    <dbReference type="NCBI Taxonomy" id="2565933"/>
    <lineage>
        <taxon>Bacteria</taxon>
        <taxon>Bacillati</taxon>
        <taxon>Actinomycetota</taxon>
        <taxon>Actinomycetes</taxon>
        <taxon>Micrococcales</taxon>
        <taxon>Microbacteriaceae</taxon>
        <taxon>Naasia</taxon>
    </lineage>
</organism>
<protein>
    <submittedName>
        <fullName evidence="1">HAD family hydrolase</fullName>
    </submittedName>
</protein>
<dbReference type="RefSeq" id="WP_136427663.1">
    <property type="nucleotide sequence ID" value="NZ_SSSM01000005.1"/>
</dbReference>
<dbReference type="GO" id="GO:0050308">
    <property type="term" value="F:sugar-phosphatase activity"/>
    <property type="evidence" value="ECO:0007669"/>
    <property type="project" value="TreeGrafter"/>
</dbReference>
<dbReference type="InterPro" id="IPR006439">
    <property type="entry name" value="HAD-SF_hydro_IA"/>
</dbReference>
<keyword evidence="2" id="KW-1185">Reference proteome</keyword>
<sequence length="216" mass="22358">MSQSTSLTARAILFDMDGTLVDSLAAVESIWTGFAIRFGLAPAELLSEIHGVRAKDSVARFAPPGSDIDALTAELTELEVASSDLAIEVRGAASFLTALPQSCIGLVTSADWRLAEGRMRGAGLPIPATVVTAEDVTRGKPAPDGYLLGARRLGVDPGDVIVFEDAEAGIQAALAAGMRVVVVGDHESSATRGLTRIPDYAAATVSSLDGIITVHM</sequence>
<keyword evidence="1" id="KW-0378">Hydrolase</keyword>
<dbReference type="OrthoDB" id="9800058at2"/>
<dbReference type="InterPro" id="IPR036412">
    <property type="entry name" value="HAD-like_sf"/>
</dbReference>
<accession>A0A4S4FGI5</accession>
<dbReference type="EMBL" id="SSSM01000005">
    <property type="protein sequence ID" value="THG29333.1"/>
    <property type="molecule type" value="Genomic_DNA"/>
</dbReference>
<reference evidence="1 2" key="1">
    <citation type="submission" date="2019-04" db="EMBL/GenBank/DDBJ databases">
        <authorList>
            <person name="Jiang L."/>
        </authorList>
    </citation>
    <scope>NUCLEOTIDE SEQUENCE [LARGE SCALE GENOMIC DNA]</scope>
    <source>
        <strain evidence="1 2">YIM 131853</strain>
    </source>
</reference>
<dbReference type="InterPro" id="IPR023198">
    <property type="entry name" value="PGP-like_dom2"/>
</dbReference>
<dbReference type="SFLD" id="SFLDS00003">
    <property type="entry name" value="Haloacid_Dehalogenase"/>
    <property type="match status" value="1"/>
</dbReference>
<dbReference type="Gene3D" id="1.10.150.240">
    <property type="entry name" value="Putative phosphatase, domain 2"/>
    <property type="match status" value="1"/>
</dbReference>
<evidence type="ECO:0000313" key="1">
    <source>
        <dbReference type="EMBL" id="THG29333.1"/>
    </source>
</evidence>
<dbReference type="Pfam" id="PF00702">
    <property type="entry name" value="Hydrolase"/>
    <property type="match status" value="1"/>
</dbReference>
<dbReference type="Gene3D" id="3.40.50.1000">
    <property type="entry name" value="HAD superfamily/HAD-like"/>
    <property type="match status" value="1"/>
</dbReference>
<dbReference type="PANTHER" id="PTHR43481">
    <property type="entry name" value="FRUCTOSE-1-PHOSPHATE PHOSPHATASE"/>
    <property type="match status" value="1"/>
</dbReference>
<gene>
    <name evidence="1" type="ORF">E6C64_11470</name>
</gene>
<dbReference type="PANTHER" id="PTHR43481:SF4">
    <property type="entry name" value="GLYCEROL-1-PHOSPHATE PHOSPHOHYDROLASE 1-RELATED"/>
    <property type="match status" value="1"/>
</dbReference>
<proteinExistence type="predicted"/>
<dbReference type="NCBIfam" id="TIGR01509">
    <property type="entry name" value="HAD-SF-IA-v3"/>
    <property type="match status" value="1"/>
</dbReference>
<evidence type="ECO:0000313" key="2">
    <source>
        <dbReference type="Proteomes" id="UP000309133"/>
    </source>
</evidence>
<dbReference type="SFLD" id="SFLDG01129">
    <property type="entry name" value="C1.5:_HAD__Beta-PGM__Phosphata"/>
    <property type="match status" value="1"/>
</dbReference>
<dbReference type="SUPFAM" id="SSF56784">
    <property type="entry name" value="HAD-like"/>
    <property type="match status" value="1"/>
</dbReference>
<dbReference type="InterPro" id="IPR051806">
    <property type="entry name" value="HAD-like_SPP"/>
</dbReference>
<comment type="caution">
    <text evidence="1">The sequence shown here is derived from an EMBL/GenBank/DDBJ whole genome shotgun (WGS) entry which is preliminary data.</text>
</comment>
<name>A0A4S4FGI5_9MICO</name>
<dbReference type="Proteomes" id="UP000309133">
    <property type="component" value="Unassembled WGS sequence"/>
</dbReference>
<dbReference type="InterPro" id="IPR023214">
    <property type="entry name" value="HAD_sf"/>
</dbReference>